<reference evidence="6" key="2">
    <citation type="submission" date="2021-08" db="EMBL/GenBank/DDBJ databases">
        <authorList>
            <person name="Tani A."/>
            <person name="Ola A."/>
            <person name="Ogura Y."/>
            <person name="Katsura K."/>
            <person name="Hayashi T."/>
        </authorList>
    </citation>
    <scope>NUCLEOTIDE SEQUENCE</scope>
    <source>
        <strain evidence="6">DSM 19015</strain>
    </source>
</reference>
<name>A0ABQ4RRX7_9HYPH</name>
<dbReference type="InterPro" id="IPR025166">
    <property type="entry name" value="Integrase_DNA_bind_dom"/>
</dbReference>
<dbReference type="Gene3D" id="1.10.150.130">
    <property type="match status" value="1"/>
</dbReference>
<organism evidence="6 7">
    <name type="scientific">Methylobacterium iners</name>
    <dbReference type="NCBI Taxonomy" id="418707"/>
    <lineage>
        <taxon>Bacteria</taxon>
        <taxon>Pseudomonadati</taxon>
        <taxon>Pseudomonadota</taxon>
        <taxon>Alphaproteobacteria</taxon>
        <taxon>Hyphomicrobiales</taxon>
        <taxon>Methylobacteriaceae</taxon>
        <taxon>Methylobacterium</taxon>
    </lineage>
</organism>
<dbReference type="EMBL" id="BPQP01000002">
    <property type="protein sequence ID" value="GJD92959.1"/>
    <property type="molecule type" value="Genomic_DNA"/>
</dbReference>
<feature type="domain" description="Tyr recombinase" evidence="5">
    <location>
        <begin position="203"/>
        <end position="388"/>
    </location>
</feature>
<evidence type="ECO:0000313" key="7">
    <source>
        <dbReference type="Proteomes" id="UP001055125"/>
    </source>
</evidence>
<dbReference type="InterPro" id="IPR050808">
    <property type="entry name" value="Phage_Integrase"/>
</dbReference>
<dbReference type="InterPro" id="IPR002104">
    <property type="entry name" value="Integrase_catalytic"/>
</dbReference>
<dbReference type="CDD" id="cd00801">
    <property type="entry name" value="INT_P4_C"/>
    <property type="match status" value="1"/>
</dbReference>
<dbReference type="InterPro" id="IPR013762">
    <property type="entry name" value="Integrase-like_cat_sf"/>
</dbReference>
<keyword evidence="2" id="KW-0229">DNA integration</keyword>
<dbReference type="Gene3D" id="3.30.160.390">
    <property type="entry name" value="Integrase, DNA-binding domain"/>
    <property type="match status" value="1"/>
</dbReference>
<dbReference type="Gene3D" id="1.10.443.10">
    <property type="entry name" value="Intergrase catalytic core"/>
    <property type="match status" value="1"/>
</dbReference>
<comment type="caution">
    <text evidence="6">The sequence shown here is derived from an EMBL/GenBank/DDBJ whole genome shotgun (WGS) entry which is preliminary data.</text>
</comment>
<proteinExistence type="inferred from homology"/>
<evidence type="ECO:0000256" key="2">
    <source>
        <dbReference type="ARBA" id="ARBA00022908"/>
    </source>
</evidence>
<comment type="similarity">
    <text evidence="1">Belongs to the 'phage' integrase family.</text>
</comment>
<dbReference type="InterPro" id="IPR038488">
    <property type="entry name" value="Integrase_DNA-bd_sf"/>
</dbReference>
<accession>A0ABQ4RRX7</accession>
<dbReference type="Pfam" id="PF13356">
    <property type="entry name" value="Arm-DNA-bind_3"/>
    <property type="match status" value="1"/>
</dbReference>
<keyword evidence="3" id="KW-0238">DNA-binding</keyword>
<dbReference type="Proteomes" id="UP001055125">
    <property type="component" value="Unassembled WGS sequence"/>
</dbReference>
<evidence type="ECO:0000259" key="5">
    <source>
        <dbReference type="PROSITE" id="PS51898"/>
    </source>
</evidence>
<dbReference type="InterPro" id="IPR010998">
    <property type="entry name" value="Integrase_recombinase_N"/>
</dbReference>
<dbReference type="RefSeq" id="WP_238242109.1">
    <property type="nucleotide sequence ID" value="NZ_BPQP01000002.1"/>
</dbReference>
<dbReference type="Pfam" id="PF00589">
    <property type="entry name" value="Phage_integrase"/>
    <property type="match status" value="1"/>
</dbReference>
<gene>
    <name evidence="6" type="primary">intA_1</name>
    <name evidence="6" type="ORF">OCOJLMKI_0143</name>
</gene>
<dbReference type="PANTHER" id="PTHR30629">
    <property type="entry name" value="PROPHAGE INTEGRASE"/>
    <property type="match status" value="1"/>
</dbReference>
<evidence type="ECO:0000256" key="3">
    <source>
        <dbReference type="ARBA" id="ARBA00023125"/>
    </source>
</evidence>
<dbReference type="InterPro" id="IPR011010">
    <property type="entry name" value="DNA_brk_join_enz"/>
</dbReference>
<dbReference type="PROSITE" id="PS51898">
    <property type="entry name" value="TYR_RECOMBINASE"/>
    <property type="match status" value="1"/>
</dbReference>
<evidence type="ECO:0000313" key="6">
    <source>
        <dbReference type="EMBL" id="GJD92959.1"/>
    </source>
</evidence>
<dbReference type="SUPFAM" id="SSF56349">
    <property type="entry name" value="DNA breaking-rejoining enzymes"/>
    <property type="match status" value="1"/>
</dbReference>
<evidence type="ECO:0000256" key="1">
    <source>
        <dbReference type="ARBA" id="ARBA00008857"/>
    </source>
</evidence>
<protein>
    <submittedName>
        <fullName evidence="6">Prophage integrase IntA</fullName>
    </submittedName>
</protein>
<keyword evidence="7" id="KW-1185">Reference proteome</keyword>
<dbReference type="PANTHER" id="PTHR30629:SF2">
    <property type="entry name" value="PROPHAGE INTEGRASE INTS-RELATED"/>
    <property type="match status" value="1"/>
</dbReference>
<evidence type="ECO:0000256" key="4">
    <source>
        <dbReference type="ARBA" id="ARBA00023172"/>
    </source>
</evidence>
<keyword evidence="4" id="KW-0233">DNA recombination</keyword>
<sequence length="412" mass="45745">MAAFTARSIEHAKADPSKRLELPDSALPGFYLVIQPSGAKSWAVRYRAAGKPRKYTLGPYPRLSLGDARESARKALQAVSEGRDPAGEKATAQIEQAAVVNMRFGTVAADFITRYAKPRNRTWRQTEVFLTEGDLSPWQGKDIRTIGRREILNAIDAVVERGATIHANRLFAALRRFYAWTVERGVLEVSPMAGLKPPSPEIARDRVLTDDELVAIWKAAEEIGKPFGQAVQILILTGQRRSEVLEADWREFDFLASTWTLPRERAKNDRAHVVALAPRAVSILSALPRIGKEPRFVFTTNGKTPFSGVSKAHDRLNRLAAAKMPEGQILAPWRLHDLRRTFASGCARLGVPVHVVEKALNHTSGTFGGIVGVYQRHDFADERRRAMELWAAHLDGLVSGVAKVVRLERRAS</sequence>
<reference evidence="6" key="1">
    <citation type="journal article" date="2021" name="Front. Microbiol.">
        <title>Comprehensive Comparative Genomics and Phenotyping of Methylobacterium Species.</title>
        <authorList>
            <person name="Alessa O."/>
            <person name="Ogura Y."/>
            <person name="Fujitani Y."/>
            <person name="Takami H."/>
            <person name="Hayashi T."/>
            <person name="Sahin N."/>
            <person name="Tani A."/>
        </authorList>
    </citation>
    <scope>NUCLEOTIDE SEQUENCE</scope>
    <source>
        <strain evidence="6">DSM 19015</strain>
    </source>
</reference>